<name>R7YV24_CONA1</name>
<dbReference type="EMBL" id="JH767574">
    <property type="protein sequence ID" value="EON65521.1"/>
    <property type="molecule type" value="Genomic_DNA"/>
</dbReference>
<dbReference type="GeneID" id="19902070"/>
<evidence type="ECO:0000313" key="2">
    <source>
        <dbReference type="Proteomes" id="UP000016924"/>
    </source>
</evidence>
<keyword evidence="2" id="KW-1185">Reference proteome</keyword>
<reference evidence="2" key="1">
    <citation type="submission" date="2012-06" db="EMBL/GenBank/DDBJ databases">
        <title>The genome sequence of Coniosporium apollinis CBS 100218.</title>
        <authorList>
            <consortium name="The Broad Institute Genome Sequencing Platform"/>
            <person name="Cuomo C."/>
            <person name="Gorbushina A."/>
            <person name="Noack S."/>
            <person name="Walker B."/>
            <person name="Young S.K."/>
            <person name="Zeng Q."/>
            <person name="Gargeya S."/>
            <person name="Fitzgerald M."/>
            <person name="Haas B."/>
            <person name="Abouelleil A."/>
            <person name="Alvarado L."/>
            <person name="Arachchi H.M."/>
            <person name="Berlin A.M."/>
            <person name="Chapman S.B."/>
            <person name="Goldberg J."/>
            <person name="Griggs A."/>
            <person name="Gujja S."/>
            <person name="Hansen M."/>
            <person name="Howarth C."/>
            <person name="Imamovic A."/>
            <person name="Larimer J."/>
            <person name="McCowan C."/>
            <person name="Montmayeur A."/>
            <person name="Murphy C."/>
            <person name="Neiman D."/>
            <person name="Pearson M."/>
            <person name="Priest M."/>
            <person name="Roberts A."/>
            <person name="Saif S."/>
            <person name="Shea T."/>
            <person name="Sisk P."/>
            <person name="Sykes S."/>
            <person name="Wortman J."/>
            <person name="Nusbaum C."/>
            <person name="Birren B."/>
        </authorList>
    </citation>
    <scope>NUCLEOTIDE SEQUENCE [LARGE SCALE GENOMIC DNA]</scope>
    <source>
        <strain evidence="2">CBS 100218</strain>
    </source>
</reference>
<proteinExistence type="predicted"/>
<evidence type="ECO:0000313" key="1">
    <source>
        <dbReference type="EMBL" id="EON65521.1"/>
    </source>
</evidence>
<dbReference type="AlphaFoldDB" id="R7YV24"/>
<gene>
    <name evidence="1" type="ORF">W97_04759</name>
</gene>
<sequence length="141" mass="16739">MVPRIPRIQQILRGIIAQARRFLASRRTLPEDLDFFFLYINPLYDALEHMHDEMEAGDWENQDYVRLVKTYAVVRYNIQKLGSFGEQCEEERGYRKEWWEGRVMDVMELLDQVGVDLAELLDFQTESGAMTLSEAWSYLPR</sequence>
<dbReference type="Proteomes" id="UP000016924">
    <property type="component" value="Unassembled WGS sequence"/>
</dbReference>
<organism evidence="1 2">
    <name type="scientific">Coniosporium apollinis (strain CBS 100218)</name>
    <name type="common">Rock-inhabiting black yeast</name>
    <dbReference type="NCBI Taxonomy" id="1168221"/>
    <lineage>
        <taxon>Eukaryota</taxon>
        <taxon>Fungi</taxon>
        <taxon>Dikarya</taxon>
        <taxon>Ascomycota</taxon>
        <taxon>Pezizomycotina</taxon>
        <taxon>Dothideomycetes</taxon>
        <taxon>Dothideomycetes incertae sedis</taxon>
        <taxon>Coniosporium</taxon>
    </lineage>
</organism>
<dbReference type="HOGENOM" id="CLU_1825178_0_0_1"/>
<protein>
    <submittedName>
        <fullName evidence="1">Uncharacterized protein</fullName>
    </submittedName>
</protein>
<accession>R7YV24</accession>
<dbReference type="RefSeq" id="XP_007780838.1">
    <property type="nucleotide sequence ID" value="XM_007782648.1"/>
</dbReference>